<protein>
    <recommendedName>
        <fullName evidence="1">Fibronectin type-III domain-containing protein</fullName>
    </recommendedName>
</protein>
<dbReference type="SUPFAM" id="SSF51445">
    <property type="entry name" value="(Trans)glycosidases"/>
    <property type="match status" value="1"/>
</dbReference>
<dbReference type="SUPFAM" id="SSF89372">
    <property type="entry name" value="Fucose-specific lectin"/>
    <property type="match status" value="1"/>
</dbReference>
<reference evidence="2" key="1">
    <citation type="submission" date="2018-06" db="EMBL/GenBank/DDBJ databases">
        <authorList>
            <person name="Zhirakovskaya E."/>
        </authorList>
    </citation>
    <scope>NUCLEOTIDE SEQUENCE</scope>
</reference>
<dbReference type="Gene3D" id="3.20.20.80">
    <property type="entry name" value="Glycosidases"/>
    <property type="match status" value="1"/>
</dbReference>
<dbReference type="Gene3D" id="2.60.40.1190">
    <property type="match status" value="1"/>
</dbReference>
<proteinExistence type="predicted"/>
<feature type="domain" description="Fibronectin type-III" evidence="1">
    <location>
        <begin position="305"/>
        <end position="412"/>
    </location>
</feature>
<dbReference type="PROSITE" id="PS50853">
    <property type="entry name" value="FN3"/>
    <property type="match status" value="1"/>
</dbReference>
<dbReference type="SUPFAM" id="SSF49265">
    <property type="entry name" value="Fibronectin type III"/>
    <property type="match status" value="1"/>
</dbReference>
<dbReference type="InterPro" id="IPR036116">
    <property type="entry name" value="FN3_sf"/>
</dbReference>
<dbReference type="CDD" id="cd00063">
    <property type="entry name" value="FN3"/>
    <property type="match status" value="1"/>
</dbReference>
<gene>
    <name evidence="2" type="ORF">MNBD_PLANCTO03-2343</name>
</gene>
<dbReference type="InterPro" id="IPR013783">
    <property type="entry name" value="Ig-like_fold"/>
</dbReference>
<name>A0A3B1DDK9_9ZZZZ</name>
<dbReference type="Gene3D" id="2.60.40.10">
    <property type="entry name" value="Immunoglobulins"/>
    <property type="match status" value="1"/>
</dbReference>
<dbReference type="Gene3D" id="2.120.10.70">
    <property type="entry name" value="Fucose-specific lectin"/>
    <property type="match status" value="1"/>
</dbReference>
<accession>A0A3B1DDK9</accession>
<dbReference type="InterPro" id="IPR003961">
    <property type="entry name" value="FN3_dom"/>
</dbReference>
<sequence length="1319" mass="144478">MHSNPWCERLEDRTLFSGVDPITDDHPLWTIPRGTAVIDGVLDEGQWDSAFRTTRTLAYQEGVVITVFAMYDSQGIYLATDVLDKDLWADGNGNGEGELWQIETDDSVIFYFDLDSSRDEYLQETDLAFGYNIGNFTDPKNTADGPVRRFKFIKGDGAGGAPSVGWFGDNWSAIEARGENPEDYYKPDGVVYKTTYQGTLNDDSDIDTGWTSELFLPWSVLGITAPTHGFTFGMNFNVILDDTGGPRDLLTRRHGSTRWDEYAIPDNYVSGVESSYNATQPGVHGPVSYAETMFIDAAAGEKPAAITDLAITNTTGYSTRLSFTSPAGTTAGLGHVSTYQIRYADSPIITDRDWINATNFANRYTPRLAGKAESLRFIGLQPSTTYSVAIRAVDAAGNLSEMTTATFTTQSATQDTSGGLRLVPSPLGRSLMTEAGDPFLAVGDHLGLSWANTRQLFPDEVWDNTNGVYQNFSDHVPIEGPYSDYFDELQARGVNTMRVFIEQQVTQAEGNPNLPTDPRGTYWVEHNAGQYNPEMRQFLDTLLAEADARGLYIVLSPFSTWYYRDAFGNEGPWATNFGGPLTDIDDFFQEPETLTIAKARMAEVVRWVQESPYAARVLGYEILNEWSTTGWTKNAEGDSSADRAVEMTRRAAWVGELARYTRSIDPQRLTINATVLEDPRGAIARSLFYSRDFDILMPHFYTLGNEEAINNPASDRAVLPAIEQARITAAWLNLAEDRRPILNGEWGPTRRYWTGEKPYYTDKTYTWGTPASSPSFTLAEDEDLFSAVLWSGLATGQFGTAMRMAADTLSFITGTNDNGQTKTQGFLLTDNMRATQELIATWRDNSSIGFDFATYSPDPLNGRLAVASASGFALHAFGASDGSQGIVYIIQDRGVKNGTVSDGKVTITGLNTDTVFDVEIWSTAIGTTAPSRIIRNIFSADGLLNINLPDFSQGTVLRFRAVPSSGQVEQVVALKAGTKTITFTRGLDAQPTAAIFDSETGQVTQVDIAALANFRAKVVDMTPYRTPDGIVHLAVTDEEHRLWVFDGNLTTGEWTVRNLTAAINAPGLTGDLTVYQPTWNAIHIGGLDARGNAVNYWWAPGLDDWEFANLTSAIGGATMTGGLASWVAPWGALNLAGLNDNGEIIVYWWVPDSTWATLNMTTQFNGPTLSGQLSAFVTAWGAMNIIGLNDAGHAVAYWWVPGGKWTISDLTSITNTASFAQGLTTTTSTDSGINIFGLDASDELIMLRWTPATGRWLDSNITAEAETSPVNFPVGAASAGDWMTVGARTKDDNARLVLYTFDLTTDMWSWQFGTNDATM</sequence>
<dbReference type="EMBL" id="UOGK01000389">
    <property type="protein sequence ID" value="VAX40419.1"/>
    <property type="molecule type" value="Genomic_DNA"/>
</dbReference>
<dbReference type="SUPFAM" id="SSF49344">
    <property type="entry name" value="CBD9-like"/>
    <property type="match status" value="1"/>
</dbReference>
<dbReference type="Pfam" id="PF00041">
    <property type="entry name" value="fn3"/>
    <property type="match status" value="1"/>
</dbReference>
<organism evidence="2">
    <name type="scientific">hydrothermal vent metagenome</name>
    <dbReference type="NCBI Taxonomy" id="652676"/>
    <lineage>
        <taxon>unclassified sequences</taxon>
        <taxon>metagenomes</taxon>
        <taxon>ecological metagenomes</taxon>
    </lineage>
</organism>
<dbReference type="InterPro" id="IPR017853">
    <property type="entry name" value="GH"/>
</dbReference>
<evidence type="ECO:0000259" key="1">
    <source>
        <dbReference type="PROSITE" id="PS50853"/>
    </source>
</evidence>
<dbReference type="SMART" id="SM00060">
    <property type="entry name" value="FN3"/>
    <property type="match status" value="1"/>
</dbReference>
<evidence type="ECO:0000313" key="2">
    <source>
        <dbReference type="EMBL" id="VAX40419.1"/>
    </source>
</evidence>